<accession>A0A1X9SL26</accession>
<keyword evidence="4" id="KW-0460">Magnesium</keyword>
<keyword evidence="3" id="KW-0479">Metal-binding</keyword>
<dbReference type="Gene3D" id="3.40.50.1000">
    <property type="entry name" value="HAD superfamily/HAD-like"/>
    <property type="match status" value="1"/>
</dbReference>
<dbReference type="GO" id="GO:0016787">
    <property type="term" value="F:hydrolase activity"/>
    <property type="evidence" value="ECO:0007669"/>
    <property type="project" value="UniProtKB-KW"/>
</dbReference>
<dbReference type="RefSeq" id="WP_100590336.1">
    <property type="nucleotide sequence ID" value="NZ_CP015578.1"/>
</dbReference>
<dbReference type="AlphaFoldDB" id="A0A1X9SL26"/>
<dbReference type="CDD" id="cd07505">
    <property type="entry name" value="HAD_BPGM-like"/>
    <property type="match status" value="1"/>
</dbReference>
<dbReference type="GeneID" id="46920616"/>
<dbReference type="NCBIfam" id="TIGR01549">
    <property type="entry name" value="HAD-SF-IA-v1"/>
    <property type="match status" value="1"/>
</dbReference>
<name>A0A1X9SL26_9BACT</name>
<dbReference type="PANTHER" id="PTHR46193">
    <property type="entry name" value="6-PHOSPHOGLUCONATE PHOSPHATASE"/>
    <property type="match status" value="1"/>
</dbReference>
<sequence>MSQIKAVIFDMDGVLIEAKDWHYEALNRALRLFGLEISYLEHLTTFDGLPTKKKLEILSVDRKLPKSLHNFINQIKQLYTMEIVYQSCKPRFYHQYALSKLHKEGYKMAVCSNSIYNTIDVMMQKAALNPYLDFYISNEDVKHGKPDPEMYNKAIAKFGLKPNECMIVEDNENGIKAARASGANVMIVKEVSDVNYENIKEHIFKFQKGDL</sequence>
<comment type="cofactor">
    <cofactor evidence="1">
        <name>Mg(2+)</name>
        <dbReference type="ChEBI" id="CHEBI:18420"/>
    </cofactor>
</comment>
<comment type="similarity">
    <text evidence="2">Belongs to the HAD-like hydrolase superfamily. CbbY/CbbZ/Gph/YieH family.</text>
</comment>
<dbReference type="InterPro" id="IPR036412">
    <property type="entry name" value="HAD-like_sf"/>
</dbReference>
<dbReference type="SFLD" id="SFLDG01129">
    <property type="entry name" value="C1.5:_HAD__Beta-PGM__Phosphata"/>
    <property type="match status" value="1"/>
</dbReference>
<dbReference type="GO" id="GO:0046872">
    <property type="term" value="F:metal ion binding"/>
    <property type="evidence" value="ECO:0007669"/>
    <property type="project" value="UniProtKB-KW"/>
</dbReference>
<gene>
    <name evidence="5" type="ORF">CLAN_0144</name>
</gene>
<dbReference type="InterPro" id="IPR051600">
    <property type="entry name" value="Beta-PGM-like"/>
</dbReference>
<dbReference type="Proteomes" id="UP000202031">
    <property type="component" value="Chromosome"/>
</dbReference>
<proteinExistence type="inferred from homology"/>
<evidence type="ECO:0000256" key="3">
    <source>
        <dbReference type="ARBA" id="ARBA00022723"/>
    </source>
</evidence>
<reference evidence="6" key="1">
    <citation type="journal article" date="2017" name="Genome Biol. Evol.">
        <title>Comparative Genomic Analysis Identifies a Campylobacter Clade Deficient in Selenium Metabolism.</title>
        <authorList>
            <person name="Miller W.G."/>
            <person name="Yee E."/>
            <person name="Lopes B.S."/>
            <person name="Chapman M.H."/>
            <person name="Huynh S."/>
            <person name="Bono J.L."/>
            <person name="Parker C.T."/>
            <person name="Strachan N.J.C."/>
            <person name="Forbes K.J."/>
        </authorList>
    </citation>
    <scope>NUCLEOTIDE SEQUENCE [LARGE SCALE GENOMIC DNA]</scope>
    <source>
        <strain evidence="6">NCTC 13004</strain>
    </source>
</reference>
<dbReference type="InterPro" id="IPR041492">
    <property type="entry name" value="HAD_2"/>
</dbReference>
<dbReference type="NCBIfam" id="TIGR01509">
    <property type="entry name" value="HAD-SF-IA-v3"/>
    <property type="match status" value="1"/>
</dbReference>
<evidence type="ECO:0000256" key="2">
    <source>
        <dbReference type="ARBA" id="ARBA00006171"/>
    </source>
</evidence>
<dbReference type="SFLD" id="SFLDS00003">
    <property type="entry name" value="Haloacid_Dehalogenase"/>
    <property type="match status" value="1"/>
</dbReference>
<dbReference type="SFLD" id="SFLDG01135">
    <property type="entry name" value="C1.5.6:_HAD__Beta-PGM__Phospha"/>
    <property type="match status" value="1"/>
</dbReference>
<dbReference type="SUPFAM" id="SSF56784">
    <property type="entry name" value="HAD-like"/>
    <property type="match status" value="1"/>
</dbReference>
<dbReference type="PANTHER" id="PTHR46193:SF9">
    <property type="entry name" value="HALOACID DEHALOGENASE-LIKE HYDROLASE DOMAIN-CONTAINING PROTEIN SGPP"/>
    <property type="match status" value="1"/>
</dbReference>
<dbReference type="Pfam" id="PF13419">
    <property type="entry name" value="HAD_2"/>
    <property type="match status" value="1"/>
</dbReference>
<dbReference type="Gene3D" id="1.10.150.240">
    <property type="entry name" value="Putative phosphatase, domain 2"/>
    <property type="match status" value="1"/>
</dbReference>
<evidence type="ECO:0000313" key="5">
    <source>
        <dbReference type="EMBL" id="ARQ96920.1"/>
    </source>
</evidence>
<dbReference type="InterPro" id="IPR023198">
    <property type="entry name" value="PGP-like_dom2"/>
</dbReference>
<keyword evidence="5" id="KW-0378">Hydrolase</keyword>
<organism evidence="5 6">
    <name type="scientific">Campylobacter lanienae NCTC 13004</name>
    <dbReference type="NCBI Taxonomy" id="1031753"/>
    <lineage>
        <taxon>Bacteria</taxon>
        <taxon>Pseudomonadati</taxon>
        <taxon>Campylobacterota</taxon>
        <taxon>Epsilonproteobacteria</taxon>
        <taxon>Campylobacterales</taxon>
        <taxon>Campylobacteraceae</taxon>
        <taxon>Campylobacter</taxon>
    </lineage>
</organism>
<protein>
    <submittedName>
        <fullName evidence="5">HAD-superfamily hydrolase, subfamily IA, putative beta-phosphoglucomutase</fullName>
    </submittedName>
</protein>
<dbReference type="KEGG" id="clx:CLAN_0144"/>
<dbReference type="EMBL" id="CP015578">
    <property type="protein sequence ID" value="ARQ96920.1"/>
    <property type="molecule type" value="Genomic_DNA"/>
</dbReference>
<evidence type="ECO:0000256" key="1">
    <source>
        <dbReference type="ARBA" id="ARBA00001946"/>
    </source>
</evidence>
<evidence type="ECO:0000313" key="6">
    <source>
        <dbReference type="Proteomes" id="UP000202031"/>
    </source>
</evidence>
<dbReference type="InterPro" id="IPR023214">
    <property type="entry name" value="HAD_sf"/>
</dbReference>
<dbReference type="InterPro" id="IPR006439">
    <property type="entry name" value="HAD-SF_hydro_IA"/>
</dbReference>
<evidence type="ECO:0000256" key="4">
    <source>
        <dbReference type="ARBA" id="ARBA00022842"/>
    </source>
</evidence>